<proteinExistence type="inferred from homology"/>
<dbReference type="Gene3D" id="1.20.58.1780">
    <property type="match status" value="1"/>
</dbReference>
<dbReference type="PANTHER" id="PTHR10350">
    <property type="entry name" value="NUCLEAR PORE COMPLEX PROTEIN NUP155"/>
    <property type="match status" value="1"/>
</dbReference>
<comment type="similarity">
    <text evidence="2">Belongs to the non-repetitive/WGA-negative nucleoporin family.</text>
</comment>
<comment type="subcellular location">
    <subcellularLocation>
        <location evidence="1">Nucleus</location>
    </subcellularLocation>
</comment>
<dbReference type="Pfam" id="PF08801">
    <property type="entry name" value="Nucleoporin_N"/>
    <property type="match status" value="1"/>
</dbReference>
<dbReference type="GO" id="GO:0036228">
    <property type="term" value="P:protein localization to nuclear inner membrane"/>
    <property type="evidence" value="ECO:0007669"/>
    <property type="project" value="TreeGrafter"/>
</dbReference>
<name>A0AAV9J1W4_CYACA</name>
<dbReference type="EMBL" id="JANCYW010000018">
    <property type="protein sequence ID" value="KAK4538539.1"/>
    <property type="molecule type" value="Genomic_DNA"/>
</dbReference>
<evidence type="ECO:0008006" key="9">
    <source>
        <dbReference type="Google" id="ProtNLM"/>
    </source>
</evidence>
<sequence length="1538" mass="166060">MESSLVSREDDGTLLGSSGVVRERLWSVMERSGGERDRRAADTVAAASTALSEKDVLGMVSAAALEVDEAHAIYQRCLSPGVLWEAAATVGGGGEYVRSDAVHAPFRISRSVPVPRAIVDQYQFLECKSFMGLLPEIGRAWITMDHRLFLWDYVEGGDFCVYDELDQIITAVGLAAPRPDVFIDEVEYVLVVATATEVVLLGVMLSPATAAAATAAANSVLSTAGTGRPAHRLGAELSLVPTGLSVPTDGIAVLKVVGSTVDGSIFLAGRDGCLHELVYQAEASWPLPGRKVRRLNRSRSIASALMPPFLRRLVSADDPLIDLSLDDSRGHLYTLSERGTLRAYRLGRDGDGRTRRGAPRIIASVDVAAEARHRMVTSRASMVNVFAVCSGDSRRVHAVAVSSLGERFYYTTSSRWVRGSMAAAAASARSSPGRDEATAAVLEGEPDCLTLVGYRAPVAESSRASVHTAFWSHGVLLCADERGKLLAVMPDPPPLDALQTFDTDAGRWRSDGRLEVAAPTEMVGALELGLKAWAMAAAPSLAPGDTGSGWRSDRPQWHPVEATSSARDRLEYVCLTPAAVFLLSPVRPVDHLRRLLADGASHDELLRFFRRYGTAHACALCVALAAAAATGDSTDVTTVTTAATQLWVTLGGEPSLRQHETSMWEESAAAAMTATPTIASEGRARWNGGLSPSTPVAHAASAPPSSRSGAPLHFSVGYASAPGPSVIYSGRHDGLLLHLGGVLGGVWREPILQGTSLVRLRFSYALLITLRSQLQALTRFMDTAMGGEGWWTATAAGTGADGASSSSFYEAHRAERQSLAGVYWLVRRCVQALELLRTVLESAHFPRLVAALPDETRGQLLSLRFRELVATQVGARLASLLAFAMLDACASEDGGGGGDAAEDALVQALCERCPWYFGDHDVAAHRGLALLRQARLPEAMQWLRRAARARRLSPVLVSEMRAAGAYAELVELARLAGDVRLMWECLERLSEEIDEEHGESKPTAAERHRQLQQALRYAVQSDNRSDVDWERLFAYGLARGPTGAQLLLQLPTAVDGADGGGVTGRLEAFLKQRDAELLWKVYAQGRRYADAAAVLLQLAQGLQPPVADDLSAVSARRVLPLADRLAYLTRALQLARAGASAGDARATELATELGERVEVAQVQMRALQEFRRIVPRDGRTPEYEAVVRRLDAREDAAADGGGLLDLSTLYKEVARPYALWETELDAIRCAGYRDEALVRRLWNNVMARELAMSRLRSPREEAEAADGASTGGLSPEPLQQRWVALARAFYPSETALPLPWLVASLEMLALSQTIAATATRDAERLPPRAWQLEAFSVQWLQRVLRTEVGVPRAEVLQIYRRLSDDPEAFYAQHGPPPPVVTRMISSASVSDGPAAAERWWIGRIAQHWCSAAMVALLRPWVSGWRRTLDRAADGSRSVGSVAADTSSWWYSSSSPPPLSSPHATSAAADWEYPALVAAAPALVASLALLKNRLAADPLQRQPAAVRRQLEPFLALPDLHQLEQDIEQLSTAATTYLHP</sequence>
<dbReference type="GO" id="GO:0044611">
    <property type="term" value="C:nuclear pore inner ring"/>
    <property type="evidence" value="ECO:0007669"/>
    <property type="project" value="TreeGrafter"/>
</dbReference>
<dbReference type="Proteomes" id="UP001301350">
    <property type="component" value="Unassembled WGS sequence"/>
</dbReference>
<evidence type="ECO:0000256" key="2">
    <source>
        <dbReference type="ARBA" id="ARBA00007373"/>
    </source>
</evidence>
<evidence type="ECO:0000313" key="7">
    <source>
        <dbReference type="EMBL" id="KAK4538539.1"/>
    </source>
</evidence>
<dbReference type="Gene3D" id="1.25.40.440">
    <property type="entry name" value="Nucleoporin, helical domain, central subdomain"/>
    <property type="match status" value="1"/>
</dbReference>
<dbReference type="InterPro" id="IPR007187">
    <property type="entry name" value="Nucleoporin_Nup133/Nup155_C"/>
</dbReference>
<reference evidence="7 8" key="1">
    <citation type="submission" date="2022-07" db="EMBL/GenBank/DDBJ databases">
        <title>Genome-wide signatures of adaptation to extreme environments.</title>
        <authorList>
            <person name="Cho C.H."/>
            <person name="Yoon H.S."/>
        </authorList>
    </citation>
    <scope>NUCLEOTIDE SEQUENCE [LARGE SCALE GENOMIC DNA]</scope>
    <source>
        <strain evidence="7 8">DBV 063 E5</strain>
    </source>
</reference>
<evidence type="ECO:0000259" key="6">
    <source>
        <dbReference type="Pfam" id="PF08801"/>
    </source>
</evidence>
<feature type="domain" description="Nucleoporin Nup133/Nup155-like C-terminal" evidence="5">
    <location>
        <begin position="729"/>
        <end position="1364"/>
    </location>
</feature>
<dbReference type="Pfam" id="PF03177">
    <property type="entry name" value="Nucleoporin_C"/>
    <property type="match status" value="1"/>
</dbReference>
<keyword evidence="4" id="KW-0539">Nucleus</keyword>
<feature type="domain" description="Nucleoporin Nup133/Nup155-like N-terminal" evidence="6">
    <location>
        <begin position="106"/>
        <end position="445"/>
    </location>
</feature>
<keyword evidence="3" id="KW-0813">Transport</keyword>
<organism evidence="7 8">
    <name type="scientific">Cyanidium caldarium</name>
    <name type="common">Red alga</name>
    <dbReference type="NCBI Taxonomy" id="2771"/>
    <lineage>
        <taxon>Eukaryota</taxon>
        <taxon>Rhodophyta</taxon>
        <taxon>Bangiophyceae</taxon>
        <taxon>Cyanidiales</taxon>
        <taxon>Cyanidiaceae</taxon>
        <taxon>Cyanidium</taxon>
    </lineage>
</organism>
<evidence type="ECO:0000256" key="3">
    <source>
        <dbReference type="ARBA" id="ARBA00022448"/>
    </source>
</evidence>
<dbReference type="InterPro" id="IPR042537">
    <property type="entry name" value="Nucleoporin_Nup155_C_2"/>
</dbReference>
<evidence type="ECO:0000256" key="4">
    <source>
        <dbReference type="ARBA" id="ARBA00023242"/>
    </source>
</evidence>
<accession>A0AAV9J1W4</accession>
<dbReference type="GO" id="GO:0006405">
    <property type="term" value="P:RNA export from nucleus"/>
    <property type="evidence" value="ECO:0007669"/>
    <property type="project" value="TreeGrafter"/>
</dbReference>
<keyword evidence="8" id="KW-1185">Reference proteome</keyword>
<dbReference type="GO" id="GO:0006606">
    <property type="term" value="P:protein import into nucleus"/>
    <property type="evidence" value="ECO:0007669"/>
    <property type="project" value="TreeGrafter"/>
</dbReference>
<dbReference type="PANTHER" id="PTHR10350:SF6">
    <property type="entry name" value="NUCLEAR PORE COMPLEX PROTEIN NUP155"/>
    <property type="match status" value="1"/>
</dbReference>
<dbReference type="GO" id="GO:0000972">
    <property type="term" value="P:transcription-dependent tethering of RNA polymerase II gene DNA at nuclear periphery"/>
    <property type="evidence" value="ECO:0007669"/>
    <property type="project" value="TreeGrafter"/>
</dbReference>
<evidence type="ECO:0000259" key="5">
    <source>
        <dbReference type="Pfam" id="PF03177"/>
    </source>
</evidence>
<dbReference type="InterPro" id="IPR014908">
    <property type="entry name" value="Nucleoporin_Nup133/Nup155_N"/>
</dbReference>
<dbReference type="Gene3D" id="1.20.120.1880">
    <property type="entry name" value="Nucleoporin, helical C-terminal domain"/>
    <property type="match status" value="1"/>
</dbReference>
<dbReference type="InterPro" id="IPR004870">
    <property type="entry name" value="Nucleoporin_Nup155"/>
</dbReference>
<gene>
    <name evidence="7" type="ORF">CDCA_CDCA18G4564</name>
</gene>
<evidence type="ECO:0000313" key="8">
    <source>
        <dbReference type="Proteomes" id="UP001301350"/>
    </source>
</evidence>
<dbReference type="InterPro" id="IPR042538">
    <property type="entry name" value="Nucleoporin_Nup155_C_3"/>
</dbReference>
<comment type="caution">
    <text evidence="7">The sequence shown here is derived from an EMBL/GenBank/DDBJ whole genome shotgun (WGS) entry which is preliminary data.</text>
</comment>
<evidence type="ECO:0000256" key="1">
    <source>
        <dbReference type="ARBA" id="ARBA00004123"/>
    </source>
</evidence>
<protein>
    <recommendedName>
        <fullName evidence="9">Nuclear pore complex protein Nup155</fullName>
    </recommendedName>
</protein>
<dbReference type="GO" id="GO:0017056">
    <property type="term" value="F:structural constituent of nuclear pore"/>
    <property type="evidence" value="ECO:0007669"/>
    <property type="project" value="InterPro"/>
</dbReference>